<feature type="transmembrane region" description="Helical" evidence="6">
    <location>
        <begin position="251"/>
        <end position="273"/>
    </location>
</feature>
<dbReference type="AlphaFoldDB" id="A0AAD6C8F7"/>
<dbReference type="GO" id="GO:0016020">
    <property type="term" value="C:membrane"/>
    <property type="evidence" value="ECO:0007669"/>
    <property type="project" value="UniProtKB-SubCell"/>
</dbReference>
<evidence type="ECO:0000313" key="8">
    <source>
        <dbReference type="EMBL" id="KAJ5454608.1"/>
    </source>
</evidence>
<comment type="similarity">
    <text evidence="5">Belongs to the SAT4 family.</text>
</comment>
<dbReference type="InterPro" id="IPR049326">
    <property type="entry name" value="Rhodopsin_dom_fungi"/>
</dbReference>
<gene>
    <name evidence="8" type="ORF">N7458_005564</name>
</gene>
<dbReference type="PANTHER" id="PTHR33048:SF134">
    <property type="entry name" value="INTEGRAL MEMBRANE PROTEIN"/>
    <property type="match status" value="1"/>
</dbReference>
<evidence type="ECO:0000256" key="2">
    <source>
        <dbReference type="ARBA" id="ARBA00022692"/>
    </source>
</evidence>
<evidence type="ECO:0000256" key="6">
    <source>
        <dbReference type="SAM" id="Phobius"/>
    </source>
</evidence>
<feature type="transmembrane region" description="Helical" evidence="6">
    <location>
        <begin position="6"/>
        <end position="22"/>
    </location>
</feature>
<protein>
    <recommendedName>
        <fullName evidence="7">Rhodopsin domain-containing protein</fullName>
    </recommendedName>
</protein>
<keyword evidence="9" id="KW-1185">Reference proteome</keyword>
<evidence type="ECO:0000256" key="3">
    <source>
        <dbReference type="ARBA" id="ARBA00022989"/>
    </source>
</evidence>
<dbReference type="InterPro" id="IPR052337">
    <property type="entry name" value="SAT4-like"/>
</dbReference>
<reference evidence="8" key="2">
    <citation type="journal article" date="2023" name="IMA Fungus">
        <title>Comparative genomic study of the Penicillium genus elucidates a diverse pangenome and 15 lateral gene transfer events.</title>
        <authorList>
            <person name="Petersen C."/>
            <person name="Sorensen T."/>
            <person name="Nielsen M.R."/>
            <person name="Sondergaard T.E."/>
            <person name="Sorensen J.L."/>
            <person name="Fitzpatrick D.A."/>
            <person name="Frisvad J.C."/>
            <person name="Nielsen K.L."/>
        </authorList>
    </citation>
    <scope>NUCLEOTIDE SEQUENCE</scope>
    <source>
        <strain evidence="8">IBT 16125</strain>
    </source>
</reference>
<dbReference type="EMBL" id="JAPVEA010000005">
    <property type="protein sequence ID" value="KAJ5454608.1"/>
    <property type="molecule type" value="Genomic_DNA"/>
</dbReference>
<feature type="transmembrane region" description="Helical" evidence="6">
    <location>
        <begin position="90"/>
        <end position="112"/>
    </location>
</feature>
<keyword evidence="3 6" id="KW-1133">Transmembrane helix</keyword>
<accession>A0AAD6C8F7</accession>
<evidence type="ECO:0000256" key="4">
    <source>
        <dbReference type="ARBA" id="ARBA00023136"/>
    </source>
</evidence>
<feature type="transmembrane region" description="Helical" evidence="6">
    <location>
        <begin position="124"/>
        <end position="145"/>
    </location>
</feature>
<feature type="transmembrane region" description="Helical" evidence="6">
    <location>
        <begin position="207"/>
        <end position="231"/>
    </location>
</feature>
<dbReference type="GeneID" id="81599189"/>
<dbReference type="RefSeq" id="XP_056767564.1">
    <property type="nucleotide sequence ID" value="XM_056908946.1"/>
</dbReference>
<dbReference type="Pfam" id="PF20684">
    <property type="entry name" value="Fung_rhodopsin"/>
    <property type="match status" value="1"/>
</dbReference>
<feature type="transmembrane region" description="Helical" evidence="6">
    <location>
        <begin position="172"/>
        <end position="195"/>
    </location>
</feature>
<name>A0AAD6C8F7_9EURO</name>
<comment type="subcellular location">
    <subcellularLocation>
        <location evidence="1">Membrane</location>
        <topology evidence="1">Multi-pass membrane protein</topology>
    </subcellularLocation>
</comment>
<keyword evidence="4 6" id="KW-0472">Membrane</keyword>
<proteinExistence type="inferred from homology"/>
<feature type="domain" description="Rhodopsin" evidence="7">
    <location>
        <begin position="18"/>
        <end position="275"/>
    </location>
</feature>
<evidence type="ECO:0000256" key="1">
    <source>
        <dbReference type="ARBA" id="ARBA00004141"/>
    </source>
</evidence>
<reference evidence="8" key="1">
    <citation type="submission" date="2022-12" db="EMBL/GenBank/DDBJ databases">
        <authorList>
            <person name="Petersen C."/>
        </authorList>
    </citation>
    <scope>NUCLEOTIDE SEQUENCE</scope>
    <source>
        <strain evidence="8">IBT 16125</strain>
    </source>
</reference>
<dbReference type="PANTHER" id="PTHR33048">
    <property type="entry name" value="PTH11-LIKE INTEGRAL MEMBRANE PROTEIN (AFU_ORTHOLOGUE AFUA_5G11245)"/>
    <property type="match status" value="1"/>
</dbReference>
<feature type="transmembrane region" description="Helical" evidence="6">
    <location>
        <begin position="34"/>
        <end position="60"/>
    </location>
</feature>
<sequence>MIAVGVLLPTLASVAVSLRFLTRHHLRVAPREDGCTLLISVVLVWGPGIITIAGAVLGALGAHSVRAGPNATHQNTILRSPEDEIAEQIVLGYCIVEKITFGVIKISVLLAYRRIFRGRTFNIASLLMIVVCTVLVLSFLIISALQCHVRNWSLEHLDWSHRTHCIQAEISWSGYAITDVVTDFILLLSPVPLRWKLQLTLSKKSSMLLVFLLGSLSTTVRITRMVVILYFTYGSSDGYRHLLDPISTALIWSLVETSVAIIATCLPSIRPLIHRSSASHKNNRQTFDINQLFKPGGSQLLLHPTIHEFDEIDNRNRLTYPGCEGVATLAQEDAFKSNRLLCLQHQIYQLKTLRVTARFVLYKILEYFEMKVN</sequence>
<organism evidence="8 9">
    <name type="scientific">Penicillium daleae</name>
    <dbReference type="NCBI Taxonomy" id="63821"/>
    <lineage>
        <taxon>Eukaryota</taxon>
        <taxon>Fungi</taxon>
        <taxon>Dikarya</taxon>
        <taxon>Ascomycota</taxon>
        <taxon>Pezizomycotina</taxon>
        <taxon>Eurotiomycetes</taxon>
        <taxon>Eurotiomycetidae</taxon>
        <taxon>Eurotiales</taxon>
        <taxon>Aspergillaceae</taxon>
        <taxon>Penicillium</taxon>
    </lineage>
</organism>
<keyword evidence="2 6" id="KW-0812">Transmembrane</keyword>
<dbReference type="Proteomes" id="UP001213681">
    <property type="component" value="Unassembled WGS sequence"/>
</dbReference>
<evidence type="ECO:0000259" key="7">
    <source>
        <dbReference type="Pfam" id="PF20684"/>
    </source>
</evidence>
<evidence type="ECO:0000313" key="9">
    <source>
        <dbReference type="Proteomes" id="UP001213681"/>
    </source>
</evidence>
<evidence type="ECO:0000256" key="5">
    <source>
        <dbReference type="ARBA" id="ARBA00038359"/>
    </source>
</evidence>
<comment type="caution">
    <text evidence="8">The sequence shown here is derived from an EMBL/GenBank/DDBJ whole genome shotgun (WGS) entry which is preliminary data.</text>
</comment>